<dbReference type="GO" id="GO:0016020">
    <property type="term" value="C:membrane"/>
    <property type="evidence" value="ECO:0007669"/>
    <property type="project" value="UniProtKB-SubCell"/>
</dbReference>
<evidence type="ECO:0000256" key="7">
    <source>
        <dbReference type="ARBA" id="ARBA00022989"/>
    </source>
</evidence>
<comment type="similarity">
    <text evidence="3">Belongs to the cytochrome P450 family.</text>
</comment>
<accession>A0A5N5X9M4</accession>
<feature type="transmembrane region" description="Helical" evidence="12">
    <location>
        <begin position="6"/>
        <end position="24"/>
    </location>
</feature>
<keyword evidence="6 11" id="KW-0479">Metal-binding</keyword>
<dbReference type="Pfam" id="PF00067">
    <property type="entry name" value="p450"/>
    <property type="match status" value="1"/>
</dbReference>
<reference evidence="13 14" key="1">
    <citation type="submission" date="2019-04" db="EMBL/GenBank/DDBJ databases">
        <title>Friends and foes A comparative genomics study of 23 Aspergillus species from section Flavi.</title>
        <authorList>
            <consortium name="DOE Joint Genome Institute"/>
            <person name="Kjaerbolling I."/>
            <person name="Vesth T."/>
            <person name="Frisvad J.C."/>
            <person name="Nybo J.L."/>
            <person name="Theobald S."/>
            <person name="Kildgaard S."/>
            <person name="Isbrandt T."/>
            <person name="Kuo A."/>
            <person name="Sato A."/>
            <person name="Lyhne E.K."/>
            <person name="Kogle M.E."/>
            <person name="Wiebenga A."/>
            <person name="Kun R.S."/>
            <person name="Lubbers R.J."/>
            <person name="Makela M.R."/>
            <person name="Barry K."/>
            <person name="Chovatia M."/>
            <person name="Clum A."/>
            <person name="Daum C."/>
            <person name="Haridas S."/>
            <person name="He G."/>
            <person name="LaButti K."/>
            <person name="Lipzen A."/>
            <person name="Mondo S."/>
            <person name="Riley R."/>
            <person name="Salamov A."/>
            <person name="Simmons B.A."/>
            <person name="Magnuson J.K."/>
            <person name="Henrissat B."/>
            <person name="Mortensen U.H."/>
            <person name="Larsen T.O."/>
            <person name="Devries R.P."/>
            <person name="Grigoriev I.V."/>
            <person name="Machida M."/>
            <person name="Baker S.E."/>
            <person name="Andersen M.R."/>
        </authorList>
    </citation>
    <scope>NUCLEOTIDE SEQUENCE [LARGE SCALE GENOMIC DNA]</scope>
    <source>
        <strain evidence="13 14">CBS 151.66</strain>
    </source>
</reference>
<proteinExistence type="inferred from homology"/>
<protein>
    <submittedName>
        <fullName evidence="13">Cytochrome P450</fullName>
    </submittedName>
</protein>
<evidence type="ECO:0000313" key="14">
    <source>
        <dbReference type="Proteomes" id="UP000326565"/>
    </source>
</evidence>
<dbReference type="GO" id="GO:0020037">
    <property type="term" value="F:heme binding"/>
    <property type="evidence" value="ECO:0007669"/>
    <property type="project" value="InterPro"/>
</dbReference>
<dbReference type="OrthoDB" id="1470350at2759"/>
<name>A0A5N5X9M4_9EURO</name>
<keyword evidence="8" id="KW-0560">Oxidoreductase</keyword>
<evidence type="ECO:0000256" key="4">
    <source>
        <dbReference type="ARBA" id="ARBA00022617"/>
    </source>
</evidence>
<dbReference type="PANTHER" id="PTHR24282">
    <property type="entry name" value="CYTOCHROME P450 FAMILY MEMBER"/>
    <property type="match status" value="1"/>
</dbReference>
<dbReference type="InterPro" id="IPR050665">
    <property type="entry name" value="Cytochrome_P450_Monooxygen"/>
</dbReference>
<dbReference type="PRINTS" id="PR00465">
    <property type="entry name" value="EP450IV"/>
</dbReference>
<evidence type="ECO:0000256" key="3">
    <source>
        <dbReference type="ARBA" id="ARBA00010617"/>
    </source>
</evidence>
<dbReference type="PANTHER" id="PTHR24282:SF211">
    <property type="entry name" value="CYTOCHROME P450-RELATED"/>
    <property type="match status" value="1"/>
</dbReference>
<keyword evidence="9 11" id="KW-0408">Iron</keyword>
<evidence type="ECO:0000256" key="2">
    <source>
        <dbReference type="ARBA" id="ARBA00004370"/>
    </source>
</evidence>
<dbReference type="InterPro" id="IPR036396">
    <property type="entry name" value="Cyt_P450_sf"/>
</dbReference>
<evidence type="ECO:0000256" key="8">
    <source>
        <dbReference type="ARBA" id="ARBA00023002"/>
    </source>
</evidence>
<evidence type="ECO:0000256" key="12">
    <source>
        <dbReference type="SAM" id="Phobius"/>
    </source>
</evidence>
<gene>
    <name evidence="13" type="ORF">BDV29DRAFT_198814</name>
</gene>
<evidence type="ECO:0000256" key="11">
    <source>
        <dbReference type="PIRSR" id="PIRSR602403-1"/>
    </source>
</evidence>
<dbReference type="GO" id="GO:0004497">
    <property type="term" value="F:monooxygenase activity"/>
    <property type="evidence" value="ECO:0007669"/>
    <property type="project" value="InterPro"/>
</dbReference>
<evidence type="ECO:0000313" key="13">
    <source>
        <dbReference type="EMBL" id="KAB8077438.1"/>
    </source>
</evidence>
<evidence type="ECO:0000256" key="10">
    <source>
        <dbReference type="ARBA" id="ARBA00023136"/>
    </source>
</evidence>
<dbReference type="GO" id="GO:0005506">
    <property type="term" value="F:iron ion binding"/>
    <property type="evidence" value="ECO:0007669"/>
    <property type="project" value="InterPro"/>
</dbReference>
<evidence type="ECO:0000256" key="5">
    <source>
        <dbReference type="ARBA" id="ARBA00022692"/>
    </source>
</evidence>
<organism evidence="13 14">
    <name type="scientific">Aspergillus leporis</name>
    <dbReference type="NCBI Taxonomy" id="41062"/>
    <lineage>
        <taxon>Eukaryota</taxon>
        <taxon>Fungi</taxon>
        <taxon>Dikarya</taxon>
        <taxon>Ascomycota</taxon>
        <taxon>Pezizomycotina</taxon>
        <taxon>Eurotiomycetes</taxon>
        <taxon>Eurotiomycetidae</taxon>
        <taxon>Eurotiales</taxon>
        <taxon>Aspergillaceae</taxon>
        <taxon>Aspergillus</taxon>
        <taxon>Aspergillus subgen. Circumdati</taxon>
    </lineage>
</organism>
<keyword evidence="14" id="KW-1185">Reference proteome</keyword>
<dbReference type="InterPro" id="IPR002403">
    <property type="entry name" value="Cyt_P450_E_grp-IV"/>
</dbReference>
<keyword evidence="5 12" id="KW-0812">Transmembrane</keyword>
<comment type="subcellular location">
    <subcellularLocation>
        <location evidence="2">Membrane</location>
    </subcellularLocation>
</comment>
<keyword evidence="10 12" id="KW-0472">Membrane</keyword>
<dbReference type="AlphaFoldDB" id="A0A5N5X9M4"/>
<keyword evidence="4 11" id="KW-0349">Heme</keyword>
<dbReference type="SUPFAM" id="SSF48264">
    <property type="entry name" value="Cytochrome P450"/>
    <property type="match status" value="1"/>
</dbReference>
<dbReference type="EMBL" id="ML732168">
    <property type="protein sequence ID" value="KAB8077438.1"/>
    <property type="molecule type" value="Genomic_DNA"/>
</dbReference>
<comment type="cofactor">
    <cofactor evidence="1 11">
        <name>heme</name>
        <dbReference type="ChEBI" id="CHEBI:30413"/>
    </cofactor>
</comment>
<dbReference type="InterPro" id="IPR001128">
    <property type="entry name" value="Cyt_P450"/>
</dbReference>
<sequence length="485" mass="54145">MSVVSAGLILVAVAWPLYLGWPLYRNWMRAIKLDVPIIISPTSSGSLPWLSLRYLLDHNLLPARIALTPATCELFVADRSVVKQVLARRNDFLKPHKITRTGRFQVEGADWQRHRKLTARAFHEKMHETVWWTNTGSVRTTRADMMRLSLGVLFKVCLNNGGSNNNITGTLTGNIAACHWHLSVVLGAISRSVTTAQRSNEEDVITSTKALGALLTELVETRRASPNNNLQGDLLSPILAPADHRGLSDDEAMGNSFLFMFAGHETTANPLIYIIHLLAIFPAWQDWAAAEIDQIICLSENGEVPQYGTSFPHLKRLRVILYETLRLYGPVPTIMRMTSGHDQTITLSDKVVVIPSNTPVQLNAMALHTNPQQWGPDPLAWKPDRGISKASNESSEEHISKDLSSCLLAWADGPRVCPGQKFSQIEVFAVLLRLLKNHRVELVPRPGQTMDHARSYAYNLIQNSVLTLTLQMPMAESLGLRWVER</sequence>
<keyword evidence="7 12" id="KW-1133">Transmembrane helix</keyword>
<dbReference type="Proteomes" id="UP000326565">
    <property type="component" value="Unassembled WGS sequence"/>
</dbReference>
<dbReference type="Gene3D" id="1.10.630.10">
    <property type="entry name" value="Cytochrome P450"/>
    <property type="match status" value="1"/>
</dbReference>
<feature type="binding site" description="axial binding residue" evidence="11">
    <location>
        <position position="417"/>
    </location>
    <ligand>
        <name>heme</name>
        <dbReference type="ChEBI" id="CHEBI:30413"/>
    </ligand>
    <ligandPart>
        <name>Fe</name>
        <dbReference type="ChEBI" id="CHEBI:18248"/>
    </ligandPart>
</feature>
<evidence type="ECO:0000256" key="6">
    <source>
        <dbReference type="ARBA" id="ARBA00022723"/>
    </source>
</evidence>
<dbReference type="GO" id="GO:0016705">
    <property type="term" value="F:oxidoreductase activity, acting on paired donors, with incorporation or reduction of molecular oxygen"/>
    <property type="evidence" value="ECO:0007669"/>
    <property type="project" value="InterPro"/>
</dbReference>
<evidence type="ECO:0000256" key="1">
    <source>
        <dbReference type="ARBA" id="ARBA00001971"/>
    </source>
</evidence>
<dbReference type="PRINTS" id="PR00385">
    <property type="entry name" value="P450"/>
</dbReference>
<evidence type="ECO:0000256" key="9">
    <source>
        <dbReference type="ARBA" id="ARBA00023004"/>
    </source>
</evidence>